<dbReference type="Gene3D" id="2.50.20.10">
    <property type="entry name" value="Lipoprotein localisation LolA/LolB/LppX"/>
    <property type="match status" value="1"/>
</dbReference>
<proteinExistence type="predicted"/>
<dbReference type="Pfam" id="PF09865">
    <property type="entry name" value="DUF2092"/>
    <property type="match status" value="1"/>
</dbReference>
<feature type="chain" id="PRO_5016969862" evidence="3">
    <location>
        <begin position="27"/>
        <end position="270"/>
    </location>
</feature>
<evidence type="ECO:0000256" key="1">
    <source>
        <dbReference type="ARBA" id="ARBA00022729"/>
    </source>
</evidence>
<dbReference type="InterPro" id="IPR019207">
    <property type="entry name" value="DUF2092"/>
</dbReference>
<gene>
    <name evidence="4" type="ORF">CBM2634_B160051</name>
</gene>
<evidence type="ECO:0000313" key="4">
    <source>
        <dbReference type="EMBL" id="SPS00165.1"/>
    </source>
</evidence>
<dbReference type="EMBL" id="OVTA01000039">
    <property type="protein sequence ID" value="SPS00165.1"/>
    <property type="molecule type" value="Genomic_DNA"/>
</dbReference>
<dbReference type="AlphaFoldDB" id="A0A375J4S8"/>
<feature type="signal peptide" evidence="3">
    <location>
        <begin position="1"/>
        <end position="26"/>
    </location>
</feature>
<dbReference type="InterPro" id="IPR029046">
    <property type="entry name" value="LolA/LolB/LppX"/>
</dbReference>
<evidence type="ECO:0000256" key="3">
    <source>
        <dbReference type="SAM" id="SignalP"/>
    </source>
</evidence>
<reference evidence="4 5" key="1">
    <citation type="submission" date="2018-01" db="EMBL/GenBank/DDBJ databases">
        <authorList>
            <person name="Gaut B.S."/>
            <person name="Morton B.R."/>
            <person name="Clegg M.T."/>
            <person name="Duvall M.R."/>
        </authorList>
    </citation>
    <scope>NUCLEOTIDE SEQUENCE [LARGE SCALE GENOMIC DNA]</scope>
    <source>
        <strain evidence="4">Cupriavidus taiwanensis cmp 52</strain>
    </source>
</reference>
<name>A0A375J4S8_9BURK</name>
<accession>A0A375J4S8</accession>
<protein>
    <submittedName>
        <fullName evidence="4">Putative periplasmic protein</fullName>
    </submittedName>
</protein>
<evidence type="ECO:0000256" key="2">
    <source>
        <dbReference type="SAM" id="MobiDB-lite"/>
    </source>
</evidence>
<evidence type="ECO:0000313" key="5">
    <source>
        <dbReference type="Proteomes" id="UP000256805"/>
    </source>
</evidence>
<dbReference type="Proteomes" id="UP000256805">
    <property type="component" value="Unassembled WGS sequence"/>
</dbReference>
<sequence length="270" mass="29780">MKRLPVLGFLAVMLTACSNTPSSPTAAPASPPPTSPARAQAATVPPQPNAVDPAVIKSLQDMGATLQSLKQFEVGISLTGERVLQDGQKLQHTAVADLDVVRPNKLRAQMRSARLQRDLIYDGKTVTLYQPEQKFYSQAQFSDHLNNLIDRLSERYGIEVPSADLFLWGTPAAPTDNIQSAMNAGQDVIAGELCDHYAFRQGQFDWQIWISTGPRPLPRKLVITNRADEARPQSITYYKWNLNPKFGNATFAFTPPPGARPAEFVPLKNR</sequence>
<keyword evidence="1 3" id="KW-0732">Signal</keyword>
<dbReference type="PROSITE" id="PS51257">
    <property type="entry name" value="PROKAR_LIPOPROTEIN"/>
    <property type="match status" value="1"/>
</dbReference>
<organism evidence="4 5">
    <name type="scientific">Cupriavidus taiwanensis</name>
    <dbReference type="NCBI Taxonomy" id="164546"/>
    <lineage>
        <taxon>Bacteria</taxon>
        <taxon>Pseudomonadati</taxon>
        <taxon>Pseudomonadota</taxon>
        <taxon>Betaproteobacteria</taxon>
        <taxon>Burkholderiales</taxon>
        <taxon>Burkholderiaceae</taxon>
        <taxon>Cupriavidus</taxon>
    </lineage>
</organism>
<dbReference type="SUPFAM" id="SSF89392">
    <property type="entry name" value="Prokaryotic lipoproteins and lipoprotein localization factors"/>
    <property type="match status" value="1"/>
</dbReference>
<feature type="region of interest" description="Disordered" evidence="2">
    <location>
        <begin position="20"/>
        <end position="50"/>
    </location>
</feature>